<protein>
    <submittedName>
        <fullName evidence="3">Putative heat shock protein 70 family, peptide-binding domain protein</fullName>
    </submittedName>
</protein>
<evidence type="ECO:0000313" key="3">
    <source>
        <dbReference type="EMBL" id="GEU35160.1"/>
    </source>
</evidence>
<keyword evidence="1" id="KW-0547">Nucleotide-binding</keyword>
<dbReference type="PANTHER" id="PTHR19375">
    <property type="entry name" value="HEAT SHOCK PROTEIN 70KDA"/>
    <property type="match status" value="1"/>
</dbReference>
<keyword evidence="3" id="KW-0346">Stress response</keyword>
<dbReference type="Pfam" id="PF00012">
    <property type="entry name" value="HSP70"/>
    <property type="match status" value="1"/>
</dbReference>
<keyword evidence="2" id="KW-0067">ATP-binding</keyword>
<proteinExistence type="predicted"/>
<reference evidence="3" key="1">
    <citation type="journal article" date="2019" name="Sci. Rep.">
        <title>Draft genome of Tanacetum cinerariifolium, the natural source of mosquito coil.</title>
        <authorList>
            <person name="Yamashiro T."/>
            <person name="Shiraishi A."/>
            <person name="Satake H."/>
            <person name="Nakayama K."/>
        </authorList>
    </citation>
    <scope>NUCLEOTIDE SEQUENCE</scope>
</reference>
<dbReference type="EMBL" id="BKCJ010000660">
    <property type="protein sequence ID" value="GEU35160.1"/>
    <property type="molecule type" value="Genomic_DNA"/>
</dbReference>
<dbReference type="InterPro" id="IPR018181">
    <property type="entry name" value="Heat_shock_70_CS"/>
</dbReference>
<dbReference type="InterPro" id="IPR013126">
    <property type="entry name" value="Hsp_70_fam"/>
</dbReference>
<dbReference type="InterPro" id="IPR043129">
    <property type="entry name" value="ATPase_NBD"/>
</dbReference>
<dbReference type="PROSITE" id="PS01036">
    <property type="entry name" value="HSP70_3"/>
    <property type="match status" value="1"/>
</dbReference>
<evidence type="ECO:0000256" key="2">
    <source>
        <dbReference type="ARBA" id="ARBA00022840"/>
    </source>
</evidence>
<evidence type="ECO:0000256" key="1">
    <source>
        <dbReference type="ARBA" id="ARBA00022741"/>
    </source>
</evidence>
<sequence length="186" mass="20400">MKKKDVDEVVVVGGSSRIPKVQRMVEEYFEGKTLYMTMNGDEAVASGAAIMAVRLSGNDDNMKDVVLQDVTPLSLGIAVQINGVRDNIELKIAIDLLTNGSSENEGSNLAKAVHPSLCYGILSFLTWWVRSGLYSVLKSYPFREMEMASKDTGGTRITNLAIGGKMFITGKDQQCVEVWQSTVRRS</sequence>
<comment type="caution">
    <text evidence="3">The sequence shown here is derived from an EMBL/GenBank/DDBJ whole genome shotgun (WGS) entry which is preliminary data.</text>
</comment>
<dbReference type="PRINTS" id="PR00301">
    <property type="entry name" value="HEATSHOCK70"/>
</dbReference>
<dbReference type="GO" id="GO:0005524">
    <property type="term" value="F:ATP binding"/>
    <property type="evidence" value="ECO:0007669"/>
    <property type="project" value="UniProtKB-KW"/>
</dbReference>
<dbReference type="SUPFAM" id="SSF53067">
    <property type="entry name" value="Actin-like ATPase domain"/>
    <property type="match status" value="1"/>
</dbReference>
<name>A0A6L2JEJ8_TANCI</name>
<gene>
    <name evidence="3" type="ORF">Tci_007138</name>
</gene>
<dbReference type="AlphaFoldDB" id="A0A6L2JEJ8"/>
<accession>A0A6L2JEJ8</accession>
<organism evidence="3">
    <name type="scientific">Tanacetum cinerariifolium</name>
    <name type="common">Dalmatian daisy</name>
    <name type="synonym">Chrysanthemum cinerariifolium</name>
    <dbReference type="NCBI Taxonomy" id="118510"/>
    <lineage>
        <taxon>Eukaryota</taxon>
        <taxon>Viridiplantae</taxon>
        <taxon>Streptophyta</taxon>
        <taxon>Embryophyta</taxon>
        <taxon>Tracheophyta</taxon>
        <taxon>Spermatophyta</taxon>
        <taxon>Magnoliopsida</taxon>
        <taxon>eudicotyledons</taxon>
        <taxon>Gunneridae</taxon>
        <taxon>Pentapetalae</taxon>
        <taxon>asterids</taxon>
        <taxon>campanulids</taxon>
        <taxon>Asterales</taxon>
        <taxon>Asteraceae</taxon>
        <taxon>Asteroideae</taxon>
        <taxon>Anthemideae</taxon>
        <taxon>Anthemidinae</taxon>
        <taxon>Tanacetum</taxon>
    </lineage>
</organism>
<dbReference type="GO" id="GO:0140662">
    <property type="term" value="F:ATP-dependent protein folding chaperone"/>
    <property type="evidence" value="ECO:0007669"/>
    <property type="project" value="InterPro"/>
</dbReference>
<dbReference type="Gene3D" id="3.30.420.40">
    <property type="match status" value="2"/>
</dbReference>